<evidence type="ECO:0000259" key="3">
    <source>
        <dbReference type="Pfam" id="PF13243"/>
    </source>
</evidence>
<dbReference type="EMBL" id="CASHTH010000599">
    <property type="protein sequence ID" value="CAI8005327.1"/>
    <property type="molecule type" value="Genomic_DNA"/>
</dbReference>
<dbReference type="SUPFAM" id="SSF48239">
    <property type="entry name" value="Terpenoid cyclases/Protein prenyltransferases"/>
    <property type="match status" value="1"/>
</dbReference>
<dbReference type="CDD" id="cd02889">
    <property type="entry name" value="SQCY"/>
    <property type="match status" value="1"/>
</dbReference>
<organism evidence="4 5">
    <name type="scientific">Geodia barretti</name>
    <name type="common">Barrett's horny sponge</name>
    <dbReference type="NCBI Taxonomy" id="519541"/>
    <lineage>
        <taxon>Eukaryota</taxon>
        <taxon>Metazoa</taxon>
        <taxon>Porifera</taxon>
        <taxon>Demospongiae</taxon>
        <taxon>Heteroscleromorpha</taxon>
        <taxon>Tetractinellida</taxon>
        <taxon>Astrophorina</taxon>
        <taxon>Geodiidae</taxon>
        <taxon>Geodia</taxon>
    </lineage>
</organism>
<dbReference type="Proteomes" id="UP001174909">
    <property type="component" value="Unassembled WGS sequence"/>
</dbReference>
<keyword evidence="2" id="KW-0677">Repeat</keyword>
<protein>
    <submittedName>
        <fullName evidence="4">Squalene--hopene cyclase</fullName>
    </submittedName>
</protein>
<keyword evidence="5" id="KW-1185">Reference proteome</keyword>
<dbReference type="PANTHER" id="PTHR11764">
    <property type="entry name" value="TERPENE CYCLASE/MUTASE FAMILY MEMBER"/>
    <property type="match status" value="1"/>
</dbReference>
<evidence type="ECO:0000313" key="4">
    <source>
        <dbReference type="EMBL" id="CAI8005327.1"/>
    </source>
</evidence>
<dbReference type="InterPro" id="IPR032696">
    <property type="entry name" value="SQ_cyclase_C"/>
</dbReference>
<sequence length="291" mass="32215">MEGEEETQRQEAIRRGVEWIEGMQSRSGGWAAFDKNNDRQYVAKLPFSDFGETLDPPSADVTAHILEMYGRLGYSASHFPVQRGYTYLRQEQETDGPWFGRWGVNYIYGTGAALPAMEAIGEDMSQPYIRSAVDWLLQHQNDDGGWGECCGSYVDDSLRGVGPSTASQTAWALLALIAAGEANSEACRLGIQYLLDIQQEDGSWDEPYFTGTGFPGYGVGRRQNGMPKPGQAGYQGLEMPAGFMINYHLYRNYWPLLALGRFARAISDSDQEELRRGTGAAFPQTASNGRA</sequence>
<dbReference type="InterPro" id="IPR008930">
    <property type="entry name" value="Terpenoid_cyclase/PrenylTrfase"/>
</dbReference>
<evidence type="ECO:0000256" key="2">
    <source>
        <dbReference type="ARBA" id="ARBA00022737"/>
    </source>
</evidence>
<dbReference type="GO" id="GO:0005811">
    <property type="term" value="C:lipid droplet"/>
    <property type="evidence" value="ECO:0007669"/>
    <property type="project" value="InterPro"/>
</dbReference>
<dbReference type="Pfam" id="PF13243">
    <property type="entry name" value="SQHop_cyclase_C"/>
    <property type="match status" value="1"/>
</dbReference>
<dbReference type="InterPro" id="IPR018333">
    <property type="entry name" value="Squalene_cyclase"/>
</dbReference>
<comment type="caution">
    <text evidence="4">The sequence shown here is derived from an EMBL/GenBank/DDBJ whole genome shotgun (WGS) entry which is preliminary data.</text>
</comment>
<evidence type="ECO:0000313" key="5">
    <source>
        <dbReference type="Proteomes" id="UP001174909"/>
    </source>
</evidence>
<proteinExistence type="inferred from homology"/>
<dbReference type="GO" id="GO:0016104">
    <property type="term" value="P:triterpenoid biosynthetic process"/>
    <property type="evidence" value="ECO:0007669"/>
    <property type="project" value="InterPro"/>
</dbReference>
<evidence type="ECO:0000256" key="1">
    <source>
        <dbReference type="ARBA" id="ARBA00009755"/>
    </source>
</evidence>
<feature type="domain" description="Squalene cyclase C-terminal" evidence="3">
    <location>
        <begin position="4"/>
        <end position="216"/>
    </location>
</feature>
<gene>
    <name evidence="4" type="ORF">GBAR_LOCUS4153</name>
</gene>
<dbReference type="AlphaFoldDB" id="A0AA35R7S7"/>
<accession>A0AA35R7S7</accession>
<reference evidence="4" key="1">
    <citation type="submission" date="2023-03" db="EMBL/GenBank/DDBJ databases">
        <authorList>
            <person name="Steffen K."/>
            <person name="Cardenas P."/>
        </authorList>
    </citation>
    <scope>NUCLEOTIDE SEQUENCE</scope>
</reference>
<dbReference type="PANTHER" id="PTHR11764:SF20">
    <property type="entry name" value="LANOSTEROL SYNTHASE"/>
    <property type="match status" value="1"/>
</dbReference>
<dbReference type="GO" id="GO:0016866">
    <property type="term" value="F:intramolecular transferase activity"/>
    <property type="evidence" value="ECO:0007669"/>
    <property type="project" value="InterPro"/>
</dbReference>
<comment type="similarity">
    <text evidence="1">Belongs to the terpene cyclase/mutase family.</text>
</comment>
<dbReference type="Gene3D" id="1.50.10.20">
    <property type="match status" value="2"/>
</dbReference>
<name>A0AA35R7S7_GEOBA</name>